<keyword evidence="5" id="KW-0378">Hydrolase</keyword>
<feature type="repeat" description="Cell wall-binding" evidence="2">
    <location>
        <begin position="817"/>
        <end position="836"/>
    </location>
</feature>
<evidence type="ECO:0000259" key="4">
    <source>
        <dbReference type="SMART" id="SM00849"/>
    </source>
</evidence>
<dbReference type="Gene3D" id="3.60.15.10">
    <property type="entry name" value="Ribonuclease Z/Hydroxyacylglutathione hydrolase-like"/>
    <property type="match status" value="1"/>
</dbReference>
<feature type="repeat" description="Cell wall-binding" evidence="2">
    <location>
        <begin position="594"/>
        <end position="613"/>
    </location>
</feature>
<feature type="repeat" description="Cell wall-binding" evidence="2">
    <location>
        <begin position="797"/>
        <end position="816"/>
    </location>
</feature>
<dbReference type="PANTHER" id="PTHR30619:SF7">
    <property type="entry name" value="BETA-LACTAMASE DOMAIN PROTEIN"/>
    <property type="match status" value="1"/>
</dbReference>
<evidence type="ECO:0000256" key="2">
    <source>
        <dbReference type="PROSITE-ProRule" id="PRU00591"/>
    </source>
</evidence>
<gene>
    <name evidence="5" type="ORF">D7D54_01585</name>
</gene>
<comment type="caution">
    <text evidence="5">The sequence shown here is derived from an EMBL/GenBank/DDBJ whole genome shotgun (WGS) entry which is preliminary data.</text>
</comment>
<feature type="repeat" description="Cell wall-binding" evidence="2">
    <location>
        <begin position="534"/>
        <end position="553"/>
    </location>
</feature>
<keyword evidence="1" id="KW-0677">Repeat</keyword>
<accession>A0A3B0BNM8</accession>
<name>A0A3B0BNM8_9STRE</name>
<dbReference type="AlphaFoldDB" id="A0A3B0BNM8"/>
<dbReference type="PROSITE" id="PS51170">
    <property type="entry name" value="CW"/>
    <property type="match status" value="8"/>
</dbReference>
<feature type="domain" description="Metallo-beta-lactamase" evidence="4">
    <location>
        <begin position="49"/>
        <end position="285"/>
    </location>
</feature>
<evidence type="ECO:0000313" key="5">
    <source>
        <dbReference type="EMBL" id="RKN73307.1"/>
    </source>
</evidence>
<feature type="region of interest" description="Disordered" evidence="3">
    <location>
        <begin position="861"/>
        <end position="909"/>
    </location>
</feature>
<dbReference type="InterPro" id="IPR001279">
    <property type="entry name" value="Metallo-B-lactamas"/>
</dbReference>
<feature type="repeat" description="Cell wall-binding" evidence="2">
    <location>
        <begin position="514"/>
        <end position="533"/>
    </location>
</feature>
<dbReference type="RefSeq" id="WP_120718672.1">
    <property type="nucleotide sequence ID" value="NZ_RBCK01000001.1"/>
</dbReference>
<feature type="repeat" description="Cell wall-binding" evidence="2">
    <location>
        <begin position="695"/>
        <end position="714"/>
    </location>
</feature>
<dbReference type="GO" id="GO:0016787">
    <property type="term" value="F:hydrolase activity"/>
    <property type="evidence" value="ECO:0007669"/>
    <property type="project" value="UniProtKB-KW"/>
</dbReference>
<dbReference type="Proteomes" id="UP000280509">
    <property type="component" value="Unassembled WGS sequence"/>
</dbReference>
<dbReference type="Pfam" id="PF00753">
    <property type="entry name" value="Lactamase_B"/>
    <property type="match status" value="1"/>
</dbReference>
<dbReference type="Gene3D" id="2.10.270.10">
    <property type="entry name" value="Cholin Binding"/>
    <property type="match status" value="8"/>
</dbReference>
<dbReference type="SUPFAM" id="SSF69360">
    <property type="entry name" value="Cell wall binding repeat"/>
    <property type="match status" value="4"/>
</dbReference>
<proteinExistence type="predicted"/>
<sequence length="909" mass="104613">MNLKQKKIILFIFVFFAIAISQLQFVQANLISTGSGNRVHFINTKGATGSDAIILESNGHYALIDMGEDYDFPDGSNPRYPSRFGISTNNGYVLEDRLFRHMKQVGIKKLDFILGTHVHSDHIGSADEVLKRFPVDRFYLKRYTDERITTKWRLWDNLYNYDNAVKTATERGVKLIQDISDKDSHFTLGDMDIQLYNYKNEYDSNGNLKRVFDDNSNSIVAVVTVAGKRIYLGGDLDNAEGAEDKLGPVIGKVDMMKWNHHYDAKISNTIPFLEYLSPKMVVHTSAADANLSTTRDYLKRKNIQVVHASSQTKDATVFTIGEKGFTDISESLPNIPTVNEKWYKEDGYWKYRLSDTQMAIGWKRIVGDYYFFNGKGQMQASKWLHLNDSREKLDGNWYYLNSSGKMQEAGWFKKDGFWYYITSTGARKYNELVEISGQKYLFDKEGKMLTGLHEFNGKKMFFATSGALQSNGKPSSWKKASGNWYYYDENGIPSLGKKNINGSTYYFNQEGVMQTGWVSVNGQWNYYAASGAMQTGWIKDKEIWYYLDKDGIMLTGNQEISGIRYYLNTSGAMQTGWKLMDKNWYYYSSSGAMKIGWVKDNGKWYYLDKEGIMQTGAHTISGLRYFLSTSGAMQTGWQKLEENWYFYSDSGIGQTGWLKDHDKWYYLEAKEGTMLVGLNQVDGKQYYFSASGAMQTGWKWFDNHYRYFESNGAMKTGWIKDKGVWYYLNPDDGIMLVGLNQVDGKQYYFSASGAMQTGWRWFDNHYRYFESNGAMKTGWIKDKGVWYYLNPEDGIMLVGLQKVNGDQYYFDSTGAMQTGWKQVDGNWYYFQADGSLLKNSTTPDGYKVNEEGVWKQVVTADKKPNHSINKQETSTLTDKSENMNKEDKQEKQKEDSIVDPSISNKKEKE</sequence>
<evidence type="ECO:0000256" key="3">
    <source>
        <dbReference type="SAM" id="MobiDB-lite"/>
    </source>
</evidence>
<dbReference type="SUPFAM" id="SSF56281">
    <property type="entry name" value="Metallo-hydrolase/oxidoreductase"/>
    <property type="match status" value="1"/>
</dbReference>
<keyword evidence="6" id="KW-1185">Reference proteome</keyword>
<feature type="compositionally biased region" description="Polar residues" evidence="3">
    <location>
        <begin position="866"/>
        <end position="877"/>
    </location>
</feature>
<protein>
    <submittedName>
        <fullName evidence="5">MBL fold metallo-hydrolase</fullName>
    </submittedName>
</protein>
<dbReference type="Pfam" id="PF01473">
    <property type="entry name" value="Choline_bind_1"/>
    <property type="match status" value="5"/>
</dbReference>
<dbReference type="PANTHER" id="PTHR30619">
    <property type="entry name" value="DNA INTERNALIZATION/COMPETENCE PROTEIN COMEC/REC2"/>
    <property type="match status" value="1"/>
</dbReference>
<dbReference type="InterPro" id="IPR036866">
    <property type="entry name" value="RibonucZ/Hydroxyglut_hydro"/>
</dbReference>
<organism evidence="5 6">
    <name type="scientific">Streptococcus chosunensis</name>
    <dbReference type="NCBI Taxonomy" id="2707003"/>
    <lineage>
        <taxon>Bacteria</taxon>
        <taxon>Bacillati</taxon>
        <taxon>Bacillota</taxon>
        <taxon>Bacilli</taxon>
        <taxon>Lactobacillales</taxon>
        <taxon>Streptococcaceae</taxon>
        <taxon>Streptococcus</taxon>
        <taxon>Streptococcus mitis group</taxon>
    </lineage>
</organism>
<reference evidence="5 6" key="1">
    <citation type="submission" date="2018-09" db="EMBL/GenBank/DDBJ databases">
        <title>Draft genome sequence of Streptococcus sp. KCOM 1699 (=ChDC B353).</title>
        <authorList>
            <person name="Kook J.-K."/>
            <person name="Park S.-N."/>
            <person name="Lim Y.K."/>
        </authorList>
    </citation>
    <scope>NUCLEOTIDE SEQUENCE [LARGE SCALE GENOMIC DNA]</scope>
    <source>
        <strain evidence="5 6">ChDC B353</strain>
    </source>
</reference>
<dbReference type="SMART" id="SM00849">
    <property type="entry name" value="Lactamase_B"/>
    <property type="match status" value="1"/>
</dbReference>
<dbReference type="InterPro" id="IPR052159">
    <property type="entry name" value="Competence_DNA_uptake"/>
</dbReference>
<feature type="repeat" description="Cell wall-binding" evidence="2">
    <location>
        <begin position="574"/>
        <end position="593"/>
    </location>
</feature>
<dbReference type="InterPro" id="IPR018337">
    <property type="entry name" value="Cell_wall/Cho-bd_repeat"/>
</dbReference>
<dbReference type="EMBL" id="RBCK01000001">
    <property type="protein sequence ID" value="RKN73307.1"/>
    <property type="molecule type" value="Genomic_DNA"/>
</dbReference>
<evidence type="ECO:0000256" key="1">
    <source>
        <dbReference type="ARBA" id="ARBA00022737"/>
    </source>
</evidence>
<feature type="repeat" description="Cell wall-binding" evidence="2">
    <location>
        <begin position="715"/>
        <end position="734"/>
    </location>
</feature>
<dbReference type="Pfam" id="PF19127">
    <property type="entry name" value="Choline_bind_3"/>
    <property type="match status" value="7"/>
</dbReference>
<feature type="compositionally biased region" description="Basic and acidic residues" evidence="3">
    <location>
        <begin position="878"/>
        <end position="896"/>
    </location>
</feature>
<evidence type="ECO:0000313" key="6">
    <source>
        <dbReference type="Proteomes" id="UP000280509"/>
    </source>
</evidence>